<accession>A0A813DQR8</accession>
<proteinExistence type="predicted"/>
<evidence type="ECO:0000313" key="2">
    <source>
        <dbReference type="Proteomes" id="UP000654075"/>
    </source>
</evidence>
<sequence length="82" mass="8917">ASASDAAAEAAMRHFGHVHPRVRWAALEVWARLLSMHIMAPIKFFEQASEALFAAAGADTYNRVRQRGLLVLMLLTGLDAAA</sequence>
<comment type="caution">
    <text evidence="1">The sequence shown here is derived from an EMBL/GenBank/DDBJ whole genome shotgun (WGS) entry which is preliminary data.</text>
</comment>
<dbReference type="EMBL" id="CAJNNV010003719">
    <property type="protein sequence ID" value="CAE8589485.1"/>
    <property type="molecule type" value="Genomic_DNA"/>
</dbReference>
<dbReference type="Proteomes" id="UP000654075">
    <property type="component" value="Unassembled WGS sequence"/>
</dbReference>
<name>A0A813DQR8_POLGL</name>
<dbReference type="OrthoDB" id="425044at2759"/>
<evidence type="ECO:0000313" key="1">
    <source>
        <dbReference type="EMBL" id="CAE8589485.1"/>
    </source>
</evidence>
<evidence type="ECO:0008006" key="3">
    <source>
        <dbReference type="Google" id="ProtNLM"/>
    </source>
</evidence>
<gene>
    <name evidence="1" type="ORF">PGLA1383_LOCUS8244</name>
</gene>
<organism evidence="1 2">
    <name type="scientific">Polarella glacialis</name>
    <name type="common">Dinoflagellate</name>
    <dbReference type="NCBI Taxonomy" id="89957"/>
    <lineage>
        <taxon>Eukaryota</taxon>
        <taxon>Sar</taxon>
        <taxon>Alveolata</taxon>
        <taxon>Dinophyceae</taxon>
        <taxon>Suessiales</taxon>
        <taxon>Suessiaceae</taxon>
        <taxon>Polarella</taxon>
    </lineage>
</organism>
<feature type="non-terminal residue" evidence="1">
    <location>
        <position position="1"/>
    </location>
</feature>
<dbReference type="AlphaFoldDB" id="A0A813DQR8"/>
<feature type="non-terminal residue" evidence="1">
    <location>
        <position position="82"/>
    </location>
</feature>
<keyword evidence="2" id="KW-1185">Reference proteome</keyword>
<protein>
    <recommendedName>
        <fullName evidence="3">HEAT repeat-containing protein 1</fullName>
    </recommendedName>
</protein>
<reference evidence="1" key="1">
    <citation type="submission" date="2021-02" db="EMBL/GenBank/DDBJ databases">
        <authorList>
            <person name="Dougan E. K."/>
            <person name="Rhodes N."/>
            <person name="Thang M."/>
            <person name="Chan C."/>
        </authorList>
    </citation>
    <scope>NUCLEOTIDE SEQUENCE</scope>
</reference>